<dbReference type="SUPFAM" id="SSF56219">
    <property type="entry name" value="DNase I-like"/>
    <property type="match status" value="1"/>
</dbReference>
<keyword evidence="1" id="KW-0472">Membrane</keyword>
<name>A0A1E5XNV4_9HYPH</name>
<reference evidence="3 4" key="1">
    <citation type="journal article" date="2015" name="Genome Announc.">
        <title>Genome Assemblies of Three Soil-Associated Devosia species: D. insulae, D. limi, and D. soli.</title>
        <authorList>
            <person name="Hassan Y.I."/>
            <person name="Lepp D."/>
            <person name="Zhou T."/>
        </authorList>
    </citation>
    <scope>NUCLEOTIDE SEQUENCE [LARGE SCALE GENOMIC DNA]</scope>
    <source>
        <strain evidence="3 4">DS-56</strain>
    </source>
</reference>
<keyword evidence="4" id="KW-1185">Reference proteome</keyword>
<dbReference type="GO" id="GO:0003824">
    <property type="term" value="F:catalytic activity"/>
    <property type="evidence" value="ECO:0007669"/>
    <property type="project" value="InterPro"/>
</dbReference>
<feature type="transmembrane region" description="Helical" evidence="1">
    <location>
        <begin position="38"/>
        <end position="55"/>
    </location>
</feature>
<keyword evidence="1" id="KW-1133">Transmembrane helix</keyword>
<dbReference type="InterPro" id="IPR036691">
    <property type="entry name" value="Endo/exonu/phosph_ase_sf"/>
</dbReference>
<feature type="domain" description="Endonuclease/exonuclease/phosphatase" evidence="2">
    <location>
        <begin position="102"/>
        <end position="302"/>
    </location>
</feature>
<sequence>MLRELRGGLSALALVVVGVLLAVSVDLGIPGQALLQSLRFHIAAALLGLVLLLFIGGAWRRALLFLLVFAVSAGQGAAIVYRQQEARSVLAAAPGKPLFKLLSFNLLTGNQNGENIARFIAGSGADVVTLMEALPIAAHAGILRAVYPYSAGCEDGSPCGGVVILSRTPLADITVQSMSGAWQNRLVTANTTIGGQKLNIVAAHLVKPYFDEFAAEEVARLGAVIGGLEGPLVLAGDFNASAWSESLDGLMHRQSLLPGSSYPATWPVRLGPVGVPIDNVFTRAPLVITEVNALGDSMGSNHRGLLAEIRLAAD</sequence>
<gene>
    <name evidence="3" type="ORF">VW23_022095</name>
</gene>
<comment type="caution">
    <text evidence="3">The sequence shown here is derived from an EMBL/GenBank/DDBJ whole genome shotgun (WGS) entry which is preliminary data.</text>
</comment>
<dbReference type="Pfam" id="PF03372">
    <property type="entry name" value="Exo_endo_phos"/>
    <property type="match status" value="1"/>
</dbReference>
<evidence type="ECO:0000259" key="2">
    <source>
        <dbReference type="Pfam" id="PF03372"/>
    </source>
</evidence>
<protein>
    <recommendedName>
        <fullName evidence="2">Endonuclease/exonuclease/phosphatase domain-containing protein</fullName>
    </recommendedName>
</protein>
<dbReference type="Gene3D" id="3.60.10.10">
    <property type="entry name" value="Endonuclease/exonuclease/phosphatase"/>
    <property type="match status" value="1"/>
</dbReference>
<dbReference type="RefSeq" id="WP_069910494.1">
    <property type="nucleotide sequence ID" value="NZ_LAJE02000219.1"/>
</dbReference>
<dbReference type="InterPro" id="IPR005135">
    <property type="entry name" value="Endo/exonuclease/phosphatase"/>
</dbReference>
<proteinExistence type="predicted"/>
<dbReference type="Proteomes" id="UP000095463">
    <property type="component" value="Unassembled WGS sequence"/>
</dbReference>
<organism evidence="3 4">
    <name type="scientific">Devosia insulae DS-56</name>
    <dbReference type="NCBI Taxonomy" id="1116389"/>
    <lineage>
        <taxon>Bacteria</taxon>
        <taxon>Pseudomonadati</taxon>
        <taxon>Pseudomonadota</taxon>
        <taxon>Alphaproteobacteria</taxon>
        <taxon>Hyphomicrobiales</taxon>
        <taxon>Devosiaceae</taxon>
        <taxon>Devosia</taxon>
    </lineage>
</organism>
<feature type="transmembrane region" description="Helical" evidence="1">
    <location>
        <begin position="62"/>
        <end position="81"/>
    </location>
</feature>
<keyword evidence="1" id="KW-0812">Transmembrane</keyword>
<evidence type="ECO:0000313" key="4">
    <source>
        <dbReference type="Proteomes" id="UP000095463"/>
    </source>
</evidence>
<evidence type="ECO:0000256" key="1">
    <source>
        <dbReference type="SAM" id="Phobius"/>
    </source>
</evidence>
<dbReference type="EMBL" id="LAJE02000219">
    <property type="protein sequence ID" value="OEO30287.1"/>
    <property type="molecule type" value="Genomic_DNA"/>
</dbReference>
<dbReference type="AlphaFoldDB" id="A0A1E5XNV4"/>
<accession>A0A1E5XNV4</accession>
<evidence type="ECO:0000313" key="3">
    <source>
        <dbReference type="EMBL" id="OEO30287.1"/>
    </source>
</evidence>